<comment type="subcellular location">
    <subcellularLocation>
        <location evidence="1">Membrane</location>
        <topology evidence="1">Single-pass membrane protein</topology>
    </subcellularLocation>
</comment>
<dbReference type="SMART" id="SM00397">
    <property type="entry name" value="t_SNARE"/>
    <property type="match status" value="1"/>
</dbReference>
<evidence type="ECO:0000313" key="11">
    <source>
        <dbReference type="Proteomes" id="UP001629113"/>
    </source>
</evidence>
<evidence type="ECO:0000256" key="1">
    <source>
        <dbReference type="ARBA" id="ARBA00004167"/>
    </source>
</evidence>
<dbReference type="PROSITE" id="PS50192">
    <property type="entry name" value="T_SNARE"/>
    <property type="match status" value="1"/>
</dbReference>
<evidence type="ECO:0000256" key="6">
    <source>
        <dbReference type="SAM" id="Coils"/>
    </source>
</evidence>
<evidence type="ECO:0000256" key="7">
    <source>
        <dbReference type="SAM" id="MobiDB-lite"/>
    </source>
</evidence>
<evidence type="ECO:0000256" key="3">
    <source>
        <dbReference type="ARBA" id="ARBA00022692"/>
    </source>
</evidence>
<dbReference type="InterPro" id="IPR000727">
    <property type="entry name" value="T_SNARE_dom"/>
</dbReference>
<feature type="compositionally biased region" description="Low complexity" evidence="7">
    <location>
        <begin position="148"/>
        <end position="163"/>
    </location>
</feature>
<evidence type="ECO:0000256" key="5">
    <source>
        <dbReference type="ARBA" id="ARBA00023136"/>
    </source>
</evidence>
<feature type="domain" description="T-SNARE coiled-coil homology" evidence="9">
    <location>
        <begin position="197"/>
        <end position="259"/>
    </location>
</feature>
<dbReference type="EMBL" id="JBFCZG010000005">
    <property type="protein sequence ID" value="KAL3421959.1"/>
    <property type="molecule type" value="Genomic_DNA"/>
</dbReference>
<dbReference type="Gene3D" id="1.20.5.110">
    <property type="match status" value="1"/>
</dbReference>
<name>A0ABR4PF60_9HELO</name>
<evidence type="ECO:0000259" key="9">
    <source>
        <dbReference type="PROSITE" id="PS50192"/>
    </source>
</evidence>
<dbReference type="PANTHER" id="PTHR12791">
    <property type="entry name" value="GOLGI SNARE BET1-RELATED"/>
    <property type="match status" value="1"/>
</dbReference>
<feature type="compositionally biased region" description="Polar residues" evidence="7">
    <location>
        <begin position="116"/>
        <end position="143"/>
    </location>
</feature>
<accession>A0ABR4PF60</accession>
<dbReference type="Pfam" id="PF05739">
    <property type="entry name" value="SNARE"/>
    <property type="match status" value="1"/>
</dbReference>
<protein>
    <submittedName>
        <fullName evidence="10">SNARE domain-containing protein</fullName>
    </submittedName>
</protein>
<evidence type="ECO:0000256" key="4">
    <source>
        <dbReference type="ARBA" id="ARBA00022989"/>
    </source>
</evidence>
<comment type="caution">
    <text evidence="10">The sequence shown here is derived from an EMBL/GenBank/DDBJ whole genome shotgun (WGS) entry which is preliminary data.</text>
</comment>
<feature type="coiled-coil region" evidence="6">
    <location>
        <begin position="235"/>
        <end position="262"/>
    </location>
</feature>
<dbReference type="CDD" id="cd15859">
    <property type="entry name" value="SNARE_SYN8"/>
    <property type="match status" value="1"/>
</dbReference>
<keyword evidence="6" id="KW-0175">Coiled coil</keyword>
<gene>
    <name evidence="10" type="ORF">PVAG01_06115</name>
</gene>
<organism evidence="10 11">
    <name type="scientific">Phlyctema vagabunda</name>
    <dbReference type="NCBI Taxonomy" id="108571"/>
    <lineage>
        <taxon>Eukaryota</taxon>
        <taxon>Fungi</taxon>
        <taxon>Dikarya</taxon>
        <taxon>Ascomycota</taxon>
        <taxon>Pezizomycotina</taxon>
        <taxon>Leotiomycetes</taxon>
        <taxon>Helotiales</taxon>
        <taxon>Dermateaceae</taxon>
        <taxon>Phlyctema</taxon>
    </lineage>
</organism>
<keyword evidence="4 8" id="KW-1133">Transmembrane helix</keyword>
<keyword evidence="3 8" id="KW-0812">Transmembrane</keyword>
<feature type="region of interest" description="Disordered" evidence="7">
    <location>
        <begin position="114"/>
        <end position="188"/>
    </location>
</feature>
<evidence type="ECO:0000256" key="2">
    <source>
        <dbReference type="ARBA" id="ARBA00022448"/>
    </source>
</evidence>
<keyword evidence="5 8" id="KW-0472">Membrane</keyword>
<dbReference type="Proteomes" id="UP001629113">
    <property type="component" value="Unassembled WGS sequence"/>
</dbReference>
<sequence>MANPNQYFLLADHIKLSLLERQRAISLNLEPTSQDGHISRSLESLKEGLEKVTEERVRLQEAGETSASLTLQETEHSLRLQYDELASQFHGVPTDSNTLTYPNDPALAADFARASQRPSKNNHVNSSSLKKSFRSQPNTSSAKSVRFSDSPSTTTAGGASSDADSNRDALFPYRDDPSPGPPDQSHLDNQQIHAYHSQVIADQDDALDRLGESISRQRELSIQIGDELDEHVQMLDEVDGHVDRHQTRLDQARNNLGNVARKAKDNVQLTTILILIIILVLLIIILK</sequence>
<keyword evidence="2" id="KW-0813">Transport</keyword>
<evidence type="ECO:0000256" key="8">
    <source>
        <dbReference type="SAM" id="Phobius"/>
    </source>
</evidence>
<evidence type="ECO:0000313" key="10">
    <source>
        <dbReference type="EMBL" id="KAL3421959.1"/>
    </source>
</evidence>
<reference evidence="10 11" key="1">
    <citation type="submission" date="2024-06" db="EMBL/GenBank/DDBJ databases">
        <title>Complete genome of Phlyctema vagabunda strain 19-DSS-EL-015.</title>
        <authorList>
            <person name="Fiorenzani C."/>
        </authorList>
    </citation>
    <scope>NUCLEOTIDE SEQUENCE [LARGE SCALE GENOMIC DNA]</scope>
    <source>
        <strain evidence="10 11">19-DSS-EL-015</strain>
    </source>
</reference>
<proteinExistence type="predicted"/>
<dbReference type="SUPFAM" id="SSF58038">
    <property type="entry name" value="SNARE fusion complex"/>
    <property type="match status" value="1"/>
</dbReference>
<keyword evidence="11" id="KW-1185">Reference proteome</keyword>
<feature type="transmembrane region" description="Helical" evidence="8">
    <location>
        <begin position="267"/>
        <end position="286"/>
    </location>
</feature>